<reference evidence="1 2" key="1">
    <citation type="submission" date="2018-08" db="EMBL/GenBank/DDBJ databases">
        <title>Paenibacillus sp. M4BSY-1, whole genome shotgun sequence.</title>
        <authorList>
            <person name="Tuo L."/>
        </authorList>
    </citation>
    <scope>NUCLEOTIDE SEQUENCE [LARGE SCALE GENOMIC DNA]</scope>
    <source>
        <strain evidence="1 2">M4BSY-1</strain>
    </source>
</reference>
<proteinExistence type="predicted"/>
<gene>
    <name evidence="1" type="ORF">DX130_24495</name>
</gene>
<keyword evidence="2" id="KW-1185">Reference proteome</keyword>
<protein>
    <submittedName>
        <fullName evidence="1">Uncharacterized protein</fullName>
    </submittedName>
</protein>
<name>A0A371P077_9BACL</name>
<dbReference type="AlphaFoldDB" id="A0A371P077"/>
<sequence>MRRLIYVAGVNRKHLAAATQSVPAWLLSATLLRKYPGWVEQYMTRHRAVRWDPGTFSNDAISYRSYRDYIHQHAKPWHDYLQYDEIGDPEATAWYLQDMRRRGMHPIPILQGNAFHLLHSERHIAIGGLVGMPEARRVDYLDEVFYEHKPVGRIHLLGMVQHKWFSPYTAVEGDNTSWIPRDEWNRRKTIAEWLAEYGEQWVPFQPREMFQMKFFA</sequence>
<accession>A0A371P077</accession>
<dbReference type="Proteomes" id="UP000261905">
    <property type="component" value="Unassembled WGS sequence"/>
</dbReference>
<evidence type="ECO:0000313" key="1">
    <source>
        <dbReference type="EMBL" id="REK69324.1"/>
    </source>
</evidence>
<organism evidence="1 2">
    <name type="scientific">Paenibacillus paeoniae</name>
    <dbReference type="NCBI Taxonomy" id="2292705"/>
    <lineage>
        <taxon>Bacteria</taxon>
        <taxon>Bacillati</taxon>
        <taxon>Bacillota</taxon>
        <taxon>Bacilli</taxon>
        <taxon>Bacillales</taxon>
        <taxon>Paenibacillaceae</taxon>
        <taxon>Paenibacillus</taxon>
    </lineage>
</organism>
<dbReference type="OrthoDB" id="2593602at2"/>
<comment type="caution">
    <text evidence="1">The sequence shown here is derived from an EMBL/GenBank/DDBJ whole genome shotgun (WGS) entry which is preliminary data.</text>
</comment>
<dbReference type="EMBL" id="QUBQ01000008">
    <property type="protein sequence ID" value="REK69324.1"/>
    <property type="molecule type" value="Genomic_DNA"/>
</dbReference>
<evidence type="ECO:0000313" key="2">
    <source>
        <dbReference type="Proteomes" id="UP000261905"/>
    </source>
</evidence>